<evidence type="ECO:0000313" key="10">
    <source>
        <dbReference type="EMBL" id="KIJ22977.1"/>
    </source>
</evidence>
<name>A0A0C9U1T3_SPHS4</name>
<dbReference type="GO" id="GO:0031683">
    <property type="term" value="F:G-protein beta/gamma-subunit complex binding"/>
    <property type="evidence" value="ECO:0007669"/>
    <property type="project" value="InterPro"/>
</dbReference>
<keyword evidence="4" id="KW-0460">Magnesium</keyword>
<dbReference type="InterPro" id="IPR011025">
    <property type="entry name" value="GproteinA_insert"/>
</dbReference>
<dbReference type="SUPFAM" id="SSF47895">
    <property type="entry name" value="Transducin (alpha subunit), insertion domain"/>
    <property type="match status" value="1"/>
</dbReference>
<dbReference type="InterPro" id="IPR027417">
    <property type="entry name" value="P-loop_NTPase"/>
</dbReference>
<proteinExistence type="predicted"/>
<dbReference type="FunFam" id="3.40.50.300:FF:000692">
    <property type="entry name" value="Guanine nucleotide-binding protein subunit alpha"/>
    <property type="match status" value="1"/>
</dbReference>
<dbReference type="PANTHER" id="PTHR10218">
    <property type="entry name" value="GTP-BINDING PROTEIN ALPHA SUBUNIT"/>
    <property type="match status" value="1"/>
</dbReference>
<dbReference type="Gene3D" id="3.40.50.300">
    <property type="entry name" value="P-loop containing nucleotide triphosphate hydrolases"/>
    <property type="match status" value="1"/>
</dbReference>
<evidence type="ECO:0000256" key="9">
    <source>
        <dbReference type="PIRSR" id="PIRSR601019-1"/>
    </source>
</evidence>
<dbReference type="PANTHER" id="PTHR10218:SF369">
    <property type="entry name" value="GUANINE NUCLEOTIDE-BINDING PROTEIN ALPHA-2 SUBUNIT"/>
    <property type="match status" value="1"/>
</dbReference>
<feature type="binding site" evidence="9">
    <location>
        <begin position="282"/>
        <end position="285"/>
    </location>
    <ligand>
        <name>GTP</name>
        <dbReference type="ChEBI" id="CHEBI:37565"/>
    </ligand>
</feature>
<dbReference type="GO" id="GO:0003924">
    <property type="term" value="F:GTPase activity"/>
    <property type="evidence" value="ECO:0007669"/>
    <property type="project" value="InterPro"/>
</dbReference>
<dbReference type="GO" id="GO:0001664">
    <property type="term" value="F:G protein-coupled receptor binding"/>
    <property type="evidence" value="ECO:0007669"/>
    <property type="project" value="InterPro"/>
</dbReference>
<gene>
    <name evidence="10" type="ORF">M422DRAFT_72643</name>
</gene>
<dbReference type="GO" id="GO:0046872">
    <property type="term" value="F:metal ion binding"/>
    <property type="evidence" value="ECO:0007669"/>
    <property type="project" value="UniProtKB-KW"/>
</dbReference>
<dbReference type="PRINTS" id="PR01241">
    <property type="entry name" value="GPROTEINAFNG"/>
</dbReference>
<keyword evidence="7" id="KW-0807">Transducer</keyword>
<dbReference type="Pfam" id="PF00503">
    <property type="entry name" value="G-alpha"/>
    <property type="match status" value="1"/>
</dbReference>
<dbReference type="Gene3D" id="1.10.400.10">
    <property type="entry name" value="GI Alpha 1, domain 2-like"/>
    <property type="match status" value="1"/>
</dbReference>
<dbReference type="SUPFAM" id="SSF52540">
    <property type="entry name" value="P-loop containing nucleoside triphosphate hydrolases"/>
    <property type="match status" value="1"/>
</dbReference>
<evidence type="ECO:0000256" key="6">
    <source>
        <dbReference type="ARBA" id="ARBA00023139"/>
    </source>
</evidence>
<protein>
    <recommendedName>
        <fullName evidence="12">Guanine nucleotide-binding protein alpha-3 subunit</fullName>
    </recommendedName>
</protein>
<dbReference type="GO" id="GO:0005525">
    <property type="term" value="F:GTP binding"/>
    <property type="evidence" value="ECO:0007669"/>
    <property type="project" value="UniProtKB-KW"/>
</dbReference>
<evidence type="ECO:0000256" key="7">
    <source>
        <dbReference type="ARBA" id="ARBA00023224"/>
    </source>
</evidence>
<keyword evidence="3 9" id="KW-0547">Nucleotide-binding</keyword>
<sequence>MGVCQSIRARRVAKRVKACPNEIDEHLKESAKKAKKVSRVLVLGFEESGKCSLVEQMKILHKGGFTDEERLAFRSTIYDILNEGGKTIAMQLSQRPEFMDALKPENKSLVKLVLQYRIETAYLHSRFSPEVGEAIIALWRDPMTEALMVEHASEFYLNISTPYFFDRVSIITAQAYVPSTEDIFRAKKKATVSETPLQTALDNSQQLSIHMIDVDLPVLVSSTQKWIHFFEGITSILFCVDICGYDKPDGKKPSHLEQSMVFFQSVINSRWFLRTSIILYLNNIDSFRSKLLNSPLENYFPEYTGGQDVNKAAKYLLWRFLQTNKARLSIYPHLTSCNDPNNLKLMFAVVKETVRQRNQY</sequence>
<accession>A0A0C9U1T3</accession>
<dbReference type="HOGENOM" id="CLU_014184_0_1_1"/>
<organism evidence="10 11">
    <name type="scientific">Sphaerobolus stellatus (strain SS14)</name>
    <dbReference type="NCBI Taxonomy" id="990650"/>
    <lineage>
        <taxon>Eukaryota</taxon>
        <taxon>Fungi</taxon>
        <taxon>Dikarya</taxon>
        <taxon>Basidiomycota</taxon>
        <taxon>Agaricomycotina</taxon>
        <taxon>Agaricomycetes</taxon>
        <taxon>Phallomycetidae</taxon>
        <taxon>Geastrales</taxon>
        <taxon>Sphaerobolaceae</taxon>
        <taxon>Sphaerobolus</taxon>
    </lineage>
</organism>
<dbReference type="GO" id="GO:0005834">
    <property type="term" value="C:heterotrimeric G-protein complex"/>
    <property type="evidence" value="ECO:0007669"/>
    <property type="project" value="InterPro"/>
</dbReference>
<keyword evidence="8" id="KW-0449">Lipoprotein</keyword>
<evidence type="ECO:0000256" key="1">
    <source>
        <dbReference type="ARBA" id="ARBA00022707"/>
    </source>
</evidence>
<dbReference type="Proteomes" id="UP000054279">
    <property type="component" value="Unassembled WGS sequence"/>
</dbReference>
<evidence type="ECO:0000256" key="2">
    <source>
        <dbReference type="ARBA" id="ARBA00022723"/>
    </source>
</evidence>
<dbReference type="InterPro" id="IPR002975">
    <property type="entry name" value="Fungi_Gprotein_alpha"/>
</dbReference>
<keyword evidence="5 9" id="KW-0342">GTP-binding</keyword>
<dbReference type="CDD" id="cd00066">
    <property type="entry name" value="G-alpha"/>
    <property type="match status" value="1"/>
</dbReference>
<keyword evidence="11" id="KW-1185">Reference proteome</keyword>
<dbReference type="PRINTS" id="PR00318">
    <property type="entry name" value="GPROTEINA"/>
</dbReference>
<evidence type="ECO:0000256" key="4">
    <source>
        <dbReference type="ARBA" id="ARBA00022842"/>
    </source>
</evidence>
<dbReference type="EMBL" id="KN837856">
    <property type="protein sequence ID" value="KIJ22977.1"/>
    <property type="molecule type" value="Genomic_DNA"/>
</dbReference>
<dbReference type="AlphaFoldDB" id="A0A0C9U1T3"/>
<dbReference type="OrthoDB" id="5817230at2759"/>
<evidence type="ECO:0008006" key="12">
    <source>
        <dbReference type="Google" id="ProtNLM"/>
    </source>
</evidence>
<evidence type="ECO:0000256" key="5">
    <source>
        <dbReference type="ARBA" id="ARBA00023134"/>
    </source>
</evidence>
<dbReference type="PROSITE" id="PS51882">
    <property type="entry name" value="G_ALPHA"/>
    <property type="match status" value="1"/>
</dbReference>
<keyword evidence="1" id="KW-0519">Myristate</keyword>
<evidence type="ECO:0000313" key="11">
    <source>
        <dbReference type="Proteomes" id="UP000054279"/>
    </source>
</evidence>
<keyword evidence="2" id="KW-0479">Metal-binding</keyword>
<dbReference type="InterPro" id="IPR001019">
    <property type="entry name" value="Gprotein_alpha_su"/>
</dbReference>
<evidence type="ECO:0000256" key="8">
    <source>
        <dbReference type="ARBA" id="ARBA00023288"/>
    </source>
</evidence>
<reference evidence="10 11" key="1">
    <citation type="submission" date="2014-06" db="EMBL/GenBank/DDBJ databases">
        <title>Evolutionary Origins and Diversification of the Mycorrhizal Mutualists.</title>
        <authorList>
            <consortium name="DOE Joint Genome Institute"/>
            <consortium name="Mycorrhizal Genomics Consortium"/>
            <person name="Kohler A."/>
            <person name="Kuo A."/>
            <person name="Nagy L.G."/>
            <person name="Floudas D."/>
            <person name="Copeland A."/>
            <person name="Barry K.W."/>
            <person name="Cichocki N."/>
            <person name="Veneault-Fourrey C."/>
            <person name="LaButti K."/>
            <person name="Lindquist E.A."/>
            <person name="Lipzen A."/>
            <person name="Lundell T."/>
            <person name="Morin E."/>
            <person name="Murat C."/>
            <person name="Riley R."/>
            <person name="Ohm R."/>
            <person name="Sun H."/>
            <person name="Tunlid A."/>
            <person name="Henrissat B."/>
            <person name="Grigoriev I.V."/>
            <person name="Hibbett D.S."/>
            <person name="Martin F."/>
        </authorList>
    </citation>
    <scope>NUCLEOTIDE SEQUENCE [LARGE SCALE GENOMIC DNA]</scope>
    <source>
        <strain evidence="10 11">SS14</strain>
    </source>
</reference>
<dbReference type="GO" id="GO:0007189">
    <property type="term" value="P:adenylate cyclase-activating G protein-coupled receptor signaling pathway"/>
    <property type="evidence" value="ECO:0007669"/>
    <property type="project" value="TreeGrafter"/>
</dbReference>
<evidence type="ECO:0000256" key="3">
    <source>
        <dbReference type="ARBA" id="ARBA00022741"/>
    </source>
</evidence>
<dbReference type="SMART" id="SM00275">
    <property type="entry name" value="G_alpha"/>
    <property type="match status" value="1"/>
</dbReference>
<dbReference type="GO" id="GO:0005737">
    <property type="term" value="C:cytoplasm"/>
    <property type="evidence" value="ECO:0007669"/>
    <property type="project" value="TreeGrafter"/>
</dbReference>
<keyword evidence="6" id="KW-0564">Palmitate</keyword>